<evidence type="ECO:0000313" key="2">
    <source>
        <dbReference type="EMBL" id="PON56775.1"/>
    </source>
</evidence>
<gene>
    <name evidence="2" type="ORF">TorRG33x02_295360</name>
</gene>
<protein>
    <submittedName>
        <fullName evidence="2">Uncharacterized protein</fullName>
    </submittedName>
</protein>
<accession>A0A2P5C6Y8</accession>
<keyword evidence="1" id="KW-0472">Membrane</keyword>
<keyword evidence="1" id="KW-1133">Transmembrane helix</keyword>
<comment type="caution">
    <text evidence="2">The sequence shown here is derived from an EMBL/GenBank/DDBJ whole genome shotgun (WGS) entry which is preliminary data.</text>
</comment>
<reference evidence="3" key="1">
    <citation type="submission" date="2016-06" db="EMBL/GenBank/DDBJ databases">
        <title>Parallel loss of symbiosis genes in relatives of nitrogen-fixing non-legume Parasponia.</title>
        <authorList>
            <person name="Van Velzen R."/>
            <person name="Holmer R."/>
            <person name="Bu F."/>
            <person name="Rutten L."/>
            <person name="Van Zeijl A."/>
            <person name="Liu W."/>
            <person name="Santuari L."/>
            <person name="Cao Q."/>
            <person name="Sharma T."/>
            <person name="Shen D."/>
            <person name="Roswanjaya Y."/>
            <person name="Wardhani T."/>
            <person name="Kalhor M.S."/>
            <person name="Jansen J."/>
            <person name="Van den Hoogen J."/>
            <person name="Gungor B."/>
            <person name="Hartog M."/>
            <person name="Hontelez J."/>
            <person name="Verver J."/>
            <person name="Yang W.-C."/>
            <person name="Schijlen E."/>
            <person name="Repin R."/>
            <person name="Schilthuizen M."/>
            <person name="Schranz E."/>
            <person name="Heidstra R."/>
            <person name="Miyata K."/>
            <person name="Fedorova E."/>
            <person name="Kohlen W."/>
            <person name="Bisseling T."/>
            <person name="Smit S."/>
            <person name="Geurts R."/>
        </authorList>
    </citation>
    <scope>NUCLEOTIDE SEQUENCE [LARGE SCALE GENOMIC DNA]</scope>
    <source>
        <strain evidence="3">cv. RG33-2</strain>
    </source>
</reference>
<dbReference type="InParanoid" id="A0A2P5C6Y8"/>
<sequence>MLGFGQRMCMSTNRPKFETLVIGMKLWNVKAVRKSGNVLLEEFSLLILQGPNISGQLLVLNRCDAWYLRAIISIFNIIMGTIFLAVGQEHGIPEPT</sequence>
<organism evidence="2 3">
    <name type="scientific">Trema orientale</name>
    <name type="common">Charcoal tree</name>
    <name type="synonym">Celtis orientalis</name>
    <dbReference type="NCBI Taxonomy" id="63057"/>
    <lineage>
        <taxon>Eukaryota</taxon>
        <taxon>Viridiplantae</taxon>
        <taxon>Streptophyta</taxon>
        <taxon>Embryophyta</taxon>
        <taxon>Tracheophyta</taxon>
        <taxon>Spermatophyta</taxon>
        <taxon>Magnoliopsida</taxon>
        <taxon>eudicotyledons</taxon>
        <taxon>Gunneridae</taxon>
        <taxon>Pentapetalae</taxon>
        <taxon>rosids</taxon>
        <taxon>fabids</taxon>
        <taxon>Rosales</taxon>
        <taxon>Cannabaceae</taxon>
        <taxon>Trema</taxon>
    </lineage>
</organism>
<name>A0A2P5C6Y8_TREOI</name>
<dbReference type="Proteomes" id="UP000237000">
    <property type="component" value="Unassembled WGS sequence"/>
</dbReference>
<dbReference type="OrthoDB" id="10283144at2759"/>
<evidence type="ECO:0000313" key="3">
    <source>
        <dbReference type="Proteomes" id="UP000237000"/>
    </source>
</evidence>
<dbReference type="AlphaFoldDB" id="A0A2P5C6Y8"/>
<keyword evidence="3" id="KW-1185">Reference proteome</keyword>
<feature type="transmembrane region" description="Helical" evidence="1">
    <location>
        <begin position="66"/>
        <end position="86"/>
    </location>
</feature>
<dbReference type="EMBL" id="JXTC01000405">
    <property type="protein sequence ID" value="PON56775.1"/>
    <property type="molecule type" value="Genomic_DNA"/>
</dbReference>
<keyword evidence="1" id="KW-0812">Transmembrane</keyword>
<proteinExistence type="predicted"/>
<evidence type="ECO:0000256" key="1">
    <source>
        <dbReference type="SAM" id="Phobius"/>
    </source>
</evidence>